<dbReference type="AlphaFoldDB" id="A0A964T6K4"/>
<dbReference type="Proteomes" id="UP000773614">
    <property type="component" value="Unassembled WGS sequence"/>
</dbReference>
<dbReference type="EMBL" id="SPKJ01000035">
    <property type="protein sequence ID" value="MYZ48342.1"/>
    <property type="molecule type" value="Genomic_DNA"/>
</dbReference>
<dbReference type="OrthoDB" id="839663at2"/>
<name>A0A964T6K4_9HYPH</name>
<comment type="caution">
    <text evidence="1">The sequence shown here is derived from an EMBL/GenBank/DDBJ whole genome shotgun (WGS) entry which is preliminary data.</text>
</comment>
<organism evidence="1 2">
    <name type="scientific">Propylenella binzhouense</name>
    <dbReference type="NCBI Taxonomy" id="2555902"/>
    <lineage>
        <taxon>Bacteria</taxon>
        <taxon>Pseudomonadati</taxon>
        <taxon>Pseudomonadota</taxon>
        <taxon>Alphaproteobacteria</taxon>
        <taxon>Hyphomicrobiales</taxon>
        <taxon>Propylenellaceae</taxon>
        <taxon>Propylenella</taxon>
    </lineage>
</organism>
<sequence>MRLFHALETGDGETLEFEWDDAKALENRRKHRLSFEEAATIFLADVLTIEDAAAYGEMREISFGVLGQSPEALVVICVVHTERNGRTRIISARKATPHERKEFNVHYGKTTH</sequence>
<evidence type="ECO:0000313" key="1">
    <source>
        <dbReference type="EMBL" id="MYZ48342.1"/>
    </source>
</evidence>
<dbReference type="InterPro" id="IPR007460">
    <property type="entry name" value="BrnT_toxin"/>
</dbReference>
<dbReference type="InterPro" id="IPR038573">
    <property type="entry name" value="BrnT_sf"/>
</dbReference>
<evidence type="ECO:0000313" key="2">
    <source>
        <dbReference type="Proteomes" id="UP000773614"/>
    </source>
</evidence>
<dbReference type="Pfam" id="PF04365">
    <property type="entry name" value="BrnT_toxin"/>
    <property type="match status" value="1"/>
</dbReference>
<dbReference type="Gene3D" id="3.10.450.530">
    <property type="entry name" value="Ribonuclease toxin, BrnT, of type II toxin-antitoxin system"/>
    <property type="match status" value="1"/>
</dbReference>
<protein>
    <submittedName>
        <fullName evidence="1">BrnT family toxin</fullName>
    </submittedName>
</protein>
<gene>
    <name evidence="1" type="ORF">E4O86_11550</name>
</gene>
<accession>A0A964T6K4</accession>
<reference evidence="1" key="1">
    <citation type="submission" date="2019-03" db="EMBL/GenBank/DDBJ databases">
        <title>Afifella sp. nov., isolated from activated sludge.</title>
        <authorList>
            <person name="Li Q."/>
            <person name="Liu Y."/>
        </authorList>
    </citation>
    <scope>NUCLEOTIDE SEQUENCE</scope>
    <source>
        <strain evidence="1">L72</strain>
    </source>
</reference>
<dbReference type="RefSeq" id="WP_161140693.1">
    <property type="nucleotide sequence ID" value="NZ_SPKJ01000035.1"/>
</dbReference>
<keyword evidence="2" id="KW-1185">Reference proteome</keyword>
<proteinExistence type="predicted"/>